<organism evidence="2 3">
    <name type="scientific">Flaviflexus ciconiae</name>
    <dbReference type="NCBI Taxonomy" id="2496867"/>
    <lineage>
        <taxon>Bacteria</taxon>
        <taxon>Bacillati</taxon>
        <taxon>Actinomycetota</taxon>
        <taxon>Actinomycetes</taxon>
        <taxon>Actinomycetales</taxon>
        <taxon>Actinomycetaceae</taxon>
        <taxon>Flaviflexus</taxon>
    </lineage>
</organism>
<feature type="transmembrane region" description="Helical" evidence="1">
    <location>
        <begin position="124"/>
        <end position="145"/>
    </location>
</feature>
<feature type="transmembrane region" description="Helical" evidence="1">
    <location>
        <begin position="236"/>
        <end position="255"/>
    </location>
</feature>
<gene>
    <name evidence="2" type="ORF">EJ997_02565</name>
</gene>
<feature type="transmembrane region" description="Helical" evidence="1">
    <location>
        <begin position="88"/>
        <end position="112"/>
    </location>
</feature>
<dbReference type="OrthoDB" id="9759676at2"/>
<keyword evidence="1" id="KW-0472">Membrane</keyword>
<dbReference type="PANTHER" id="PTHR47704">
    <property type="entry name" value="POTASSIUM TRANSPORTER KIMA"/>
    <property type="match status" value="1"/>
</dbReference>
<keyword evidence="1" id="KW-1133">Transmembrane helix</keyword>
<proteinExistence type="predicted"/>
<dbReference type="EMBL" id="CP034593">
    <property type="protein sequence ID" value="AZQ76390.1"/>
    <property type="molecule type" value="Genomic_DNA"/>
</dbReference>
<feature type="transmembrane region" description="Helical" evidence="1">
    <location>
        <begin position="46"/>
        <end position="67"/>
    </location>
</feature>
<dbReference type="Gene3D" id="1.20.1740.10">
    <property type="entry name" value="Amino acid/polyamine transporter I"/>
    <property type="match status" value="1"/>
</dbReference>
<dbReference type="InterPro" id="IPR053153">
    <property type="entry name" value="APC_K+_Transporter"/>
</dbReference>
<sequence length="602" mass="63530">MNVASAPSEFRRLRIVTTIGLAFLALIQTPLSITRAGLGATMSERYWGALAIGLVVLIGIGAGYHLLTKVVQRTADHQLVARYVSDNLSVVAAAAKLVGYVLVVVLAVGFAVTSFVHLLNLETASVPVIQSIVILVLAVPSFAGWQPRSRTLFFAMVPAALAIVAVLVAGLFLELVDGIDSAGHAAGGIAVTSTNAGVSWPLGEAALGACLPAALIGLMTERSFGEATTRRIEVRALLKVLIPTLLLITATIYLVQIATLSPTTRLSPILVMAEMFLGGVAAAVAGIAFCAGGLAIGLAAYSQVNLLLRSLATDGILPRQMAAADARAPRRFVVSIIAVLCAGAAYFAETSLGVSTSLVLILFACFVMTMAALVARGRKVRRDSTVLAERNGAKASIRWGLLLGVMALVIILISAVVQPGHTLIAVLVLAVPSVVLLAQRRGRGKIGKTLAASDLTEGRTLPTRVHAIVLVERLDRPTLQAITYARATRPSTLTGLVVDVDPATTEALSRDWTEAEMPVELRILGTPRGAARRPVIEHVRSLRAGSPRDIVIIYAPRVVSSSAAWQRFFVRHSTPALLSELKLEPGVIVAEVPYQLEDVEEQ</sequence>
<feature type="transmembrane region" description="Helical" evidence="1">
    <location>
        <begin position="354"/>
        <end position="375"/>
    </location>
</feature>
<feature type="transmembrane region" description="Helical" evidence="1">
    <location>
        <begin position="275"/>
        <end position="301"/>
    </location>
</feature>
<name>A0A3Q9G2Z8_9ACTO</name>
<dbReference type="KEGG" id="flh:EJ997_02565"/>
<feature type="transmembrane region" description="Helical" evidence="1">
    <location>
        <begin position="328"/>
        <end position="348"/>
    </location>
</feature>
<protein>
    <recommendedName>
        <fullName evidence="4">APC family permease</fullName>
    </recommendedName>
</protein>
<feature type="transmembrane region" description="Helical" evidence="1">
    <location>
        <begin position="422"/>
        <end position="438"/>
    </location>
</feature>
<evidence type="ECO:0000313" key="3">
    <source>
        <dbReference type="Proteomes" id="UP000280344"/>
    </source>
</evidence>
<accession>A0A3Q9G2Z8</accession>
<dbReference type="PANTHER" id="PTHR47704:SF1">
    <property type="entry name" value="POTASSIUM TRANSPORTER KIMA"/>
    <property type="match status" value="1"/>
</dbReference>
<feature type="transmembrane region" description="Helical" evidence="1">
    <location>
        <begin position="152"/>
        <end position="173"/>
    </location>
</feature>
<keyword evidence="3" id="KW-1185">Reference proteome</keyword>
<evidence type="ECO:0008006" key="4">
    <source>
        <dbReference type="Google" id="ProtNLM"/>
    </source>
</evidence>
<evidence type="ECO:0000256" key="1">
    <source>
        <dbReference type="SAM" id="Phobius"/>
    </source>
</evidence>
<evidence type="ECO:0000313" key="2">
    <source>
        <dbReference type="EMBL" id="AZQ76390.1"/>
    </source>
</evidence>
<reference evidence="2 3" key="1">
    <citation type="submission" date="2018-12" db="EMBL/GenBank/DDBJ databases">
        <title>Complete genome sequence of Flaviflexus sp. H23T48.</title>
        <authorList>
            <person name="Bae J.-W."/>
            <person name="Lee J.-Y."/>
        </authorList>
    </citation>
    <scope>NUCLEOTIDE SEQUENCE [LARGE SCALE GENOMIC DNA]</scope>
    <source>
        <strain evidence="2 3">H23T48</strain>
    </source>
</reference>
<dbReference type="Proteomes" id="UP000280344">
    <property type="component" value="Chromosome"/>
</dbReference>
<dbReference type="AlphaFoldDB" id="A0A3Q9G2Z8"/>
<feature type="transmembrane region" description="Helical" evidence="1">
    <location>
        <begin position="205"/>
        <end position="224"/>
    </location>
</feature>
<feature type="transmembrane region" description="Helical" evidence="1">
    <location>
        <begin position="396"/>
        <end position="416"/>
    </location>
</feature>
<dbReference type="RefSeq" id="WP_126703198.1">
    <property type="nucleotide sequence ID" value="NZ_CP034593.1"/>
</dbReference>
<keyword evidence="1" id="KW-0812">Transmembrane</keyword>